<gene>
    <name evidence="8" type="ORF">EV650_8107</name>
</gene>
<dbReference type="Gene3D" id="1.10.10.10">
    <property type="entry name" value="Winged helix-like DNA-binding domain superfamily/Winged helix DNA-binding domain"/>
    <property type="match status" value="1"/>
</dbReference>
<dbReference type="AlphaFoldDB" id="A0A4R7ZC20"/>
<dbReference type="Pfam" id="PF08281">
    <property type="entry name" value="Sigma70_r4_2"/>
    <property type="match status" value="1"/>
</dbReference>
<dbReference type="InterPro" id="IPR014284">
    <property type="entry name" value="RNA_pol_sigma-70_dom"/>
</dbReference>
<dbReference type="GO" id="GO:0006352">
    <property type="term" value="P:DNA-templated transcription initiation"/>
    <property type="evidence" value="ECO:0007669"/>
    <property type="project" value="InterPro"/>
</dbReference>
<feature type="domain" description="RNA polymerase sigma factor 70 region 4 type 2" evidence="7">
    <location>
        <begin position="112"/>
        <end position="162"/>
    </location>
</feature>
<dbReference type="InterPro" id="IPR039425">
    <property type="entry name" value="RNA_pol_sigma-70-like"/>
</dbReference>
<comment type="caution">
    <text evidence="8">The sequence shown here is derived from an EMBL/GenBank/DDBJ whole genome shotgun (WGS) entry which is preliminary data.</text>
</comment>
<accession>A0A4R7ZC20</accession>
<protein>
    <submittedName>
        <fullName evidence="8">RNA polymerase sigma-70 factor (ECF subfamily)</fullName>
    </submittedName>
</protein>
<evidence type="ECO:0000256" key="3">
    <source>
        <dbReference type="ARBA" id="ARBA00023082"/>
    </source>
</evidence>
<name>A0A4R7ZC20_9ACTN</name>
<dbReference type="NCBIfam" id="TIGR02937">
    <property type="entry name" value="sigma70-ECF"/>
    <property type="match status" value="1"/>
</dbReference>
<evidence type="ECO:0000256" key="4">
    <source>
        <dbReference type="ARBA" id="ARBA00023125"/>
    </source>
</evidence>
<organism evidence="8 9">
    <name type="scientific">Kribbella kalugense</name>
    <dbReference type="NCBI Taxonomy" id="2512221"/>
    <lineage>
        <taxon>Bacteria</taxon>
        <taxon>Bacillati</taxon>
        <taxon>Actinomycetota</taxon>
        <taxon>Actinomycetes</taxon>
        <taxon>Propionibacteriales</taxon>
        <taxon>Kribbellaceae</taxon>
        <taxon>Kribbella</taxon>
    </lineage>
</organism>
<dbReference type="InterPro" id="IPR036388">
    <property type="entry name" value="WH-like_DNA-bd_sf"/>
</dbReference>
<dbReference type="SUPFAM" id="SSF88659">
    <property type="entry name" value="Sigma3 and sigma4 domains of RNA polymerase sigma factors"/>
    <property type="match status" value="1"/>
</dbReference>
<dbReference type="PANTHER" id="PTHR43133">
    <property type="entry name" value="RNA POLYMERASE ECF-TYPE SIGMA FACTO"/>
    <property type="match status" value="1"/>
</dbReference>
<evidence type="ECO:0000313" key="9">
    <source>
        <dbReference type="Proteomes" id="UP000295447"/>
    </source>
</evidence>
<dbReference type="Proteomes" id="UP000295447">
    <property type="component" value="Unassembled WGS sequence"/>
</dbReference>
<keyword evidence="9" id="KW-1185">Reference proteome</keyword>
<dbReference type="PANTHER" id="PTHR43133:SF50">
    <property type="entry name" value="ECF RNA POLYMERASE SIGMA FACTOR SIGM"/>
    <property type="match status" value="1"/>
</dbReference>
<dbReference type="Gene3D" id="1.10.1740.10">
    <property type="match status" value="1"/>
</dbReference>
<keyword evidence="5" id="KW-0804">Transcription</keyword>
<dbReference type="EMBL" id="SODF01000004">
    <property type="protein sequence ID" value="TDW14515.1"/>
    <property type="molecule type" value="Genomic_DNA"/>
</dbReference>
<dbReference type="CDD" id="cd06171">
    <property type="entry name" value="Sigma70_r4"/>
    <property type="match status" value="1"/>
</dbReference>
<dbReference type="InterPro" id="IPR013324">
    <property type="entry name" value="RNA_pol_sigma_r3/r4-like"/>
</dbReference>
<keyword evidence="4" id="KW-0238">DNA-binding</keyword>
<evidence type="ECO:0000259" key="7">
    <source>
        <dbReference type="Pfam" id="PF08281"/>
    </source>
</evidence>
<dbReference type="GO" id="GO:0003677">
    <property type="term" value="F:DNA binding"/>
    <property type="evidence" value="ECO:0007669"/>
    <property type="project" value="UniProtKB-KW"/>
</dbReference>
<dbReference type="InterPro" id="IPR013325">
    <property type="entry name" value="RNA_pol_sigma_r2"/>
</dbReference>
<evidence type="ECO:0000256" key="2">
    <source>
        <dbReference type="ARBA" id="ARBA00023015"/>
    </source>
</evidence>
<dbReference type="Pfam" id="PF04542">
    <property type="entry name" value="Sigma70_r2"/>
    <property type="match status" value="1"/>
</dbReference>
<reference evidence="8 9" key="1">
    <citation type="submission" date="2019-03" db="EMBL/GenBank/DDBJ databases">
        <title>Genomic Encyclopedia of Type Strains, Phase III (KMG-III): the genomes of soil and plant-associated and newly described type strains.</title>
        <authorList>
            <person name="Whitman W."/>
        </authorList>
    </citation>
    <scope>NUCLEOTIDE SEQUENCE [LARGE SCALE GENOMIC DNA]</scope>
    <source>
        <strain evidence="8 9">VKM Ac-2570</strain>
    </source>
</reference>
<dbReference type="GO" id="GO:0016987">
    <property type="term" value="F:sigma factor activity"/>
    <property type="evidence" value="ECO:0007669"/>
    <property type="project" value="UniProtKB-KW"/>
</dbReference>
<evidence type="ECO:0000256" key="1">
    <source>
        <dbReference type="ARBA" id="ARBA00010641"/>
    </source>
</evidence>
<dbReference type="InterPro" id="IPR013249">
    <property type="entry name" value="RNA_pol_sigma70_r4_t2"/>
</dbReference>
<evidence type="ECO:0000259" key="6">
    <source>
        <dbReference type="Pfam" id="PF04542"/>
    </source>
</evidence>
<feature type="domain" description="RNA polymerase sigma-70 region 2" evidence="6">
    <location>
        <begin position="22"/>
        <end position="89"/>
    </location>
</feature>
<keyword evidence="2" id="KW-0805">Transcription regulation</keyword>
<dbReference type="SUPFAM" id="SSF88946">
    <property type="entry name" value="Sigma2 domain of RNA polymerase sigma factors"/>
    <property type="match status" value="1"/>
</dbReference>
<dbReference type="RefSeq" id="WP_238174776.1">
    <property type="nucleotide sequence ID" value="NZ_SODF01000004.1"/>
</dbReference>
<sequence length="181" mass="19923">MADGDTVDIGGIGDTVDMVRELYEGCYRRLVGQLFAICGSLGEAEDAVQEAFVQAVEKPRRFAKLDNPEAWLRTVALNAVRRRYRRATRFHGLLSRAGVPETAMTGLTADRVALVAALRQLPYEQREAIVLHHIVDLPVREIAVQLGVPEGTVKARLSRGRAGLAPLVHEFADDAEEVNHV</sequence>
<evidence type="ECO:0000313" key="8">
    <source>
        <dbReference type="EMBL" id="TDW14515.1"/>
    </source>
</evidence>
<evidence type="ECO:0000256" key="5">
    <source>
        <dbReference type="ARBA" id="ARBA00023163"/>
    </source>
</evidence>
<keyword evidence="3" id="KW-0731">Sigma factor</keyword>
<comment type="similarity">
    <text evidence="1">Belongs to the sigma-70 factor family. ECF subfamily.</text>
</comment>
<proteinExistence type="inferred from homology"/>
<dbReference type="InterPro" id="IPR007627">
    <property type="entry name" value="RNA_pol_sigma70_r2"/>
</dbReference>